<keyword evidence="2" id="KW-1185">Reference proteome</keyword>
<evidence type="ECO:0000313" key="1">
    <source>
        <dbReference type="EMBL" id="KAL1568506.1"/>
    </source>
</evidence>
<dbReference type="Proteomes" id="UP001567538">
    <property type="component" value="Unassembled WGS sequence"/>
</dbReference>
<evidence type="ECO:0000313" key="2">
    <source>
        <dbReference type="Proteomes" id="UP001567538"/>
    </source>
</evidence>
<dbReference type="PANTHER" id="PTHR31050:SF3">
    <property type="entry name" value="OS08G0412800 PROTEIN"/>
    <property type="match status" value="1"/>
</dbReference>
<dbReference type="Pfam" id="PF06880">
    <property type="entry name" value="DUF1262"/>
    <property type="match status" value="1"/>
</dbReference>
<proteinExistence type="predicted"/>
<name>A0ABD1IIG0_SALDI</name>
<dbReference type="InterPro" id="IPR010683">
    <property type="entry name" value="DUF1262"/>
</dbReference>
<organism evidence="1 2">
    <name type="scientific">Salvia divinorum</name>
    <name type="common">Maria pastora</name>
    <name type="synonym">Diviner's sage</name>
    <dbReference type="NCBI Taxonomy" id="28513"/>
    <lineage>
        <taxon>Eukaryota</taxon>
        <taxon>Viridiplantae</taxon>
        <taxon>Streptophyta</taxon>
        <taxon>Embryophyta</taxon>
        <taxon>Tracheophyta</taxon>
        <taxon>Spermatophyta</taxon>
        <taxon>Magnoliopsida</taxon>
        <taxon>eudicotyledons</taxon>
        <taxon>Gunneridae</taxon>
        <taxon>Pentapetalae</taxon>
        <taxon>asterids</taxon>
        <taxon>lamiids</taxon>
        <taxon>Lamiales</taxon>
        <taxon>Lamiaceae</taxon>
        <taxon>Nepetoideae</taxon>
        <taxon>Mentheae</taxon>
        <taxon>Salviinae</taxon>
        <taxon>Salvia</taxon>
        <taxon>Salvia subgen. Calosphace</taxon>
    </lineage>
</organism>
<dbReference type="AlphaFoldDB" id="A0ABD1IIG0"/>
<reference evidence="1 2" key="1">
    <citation type="submission" date="2024-06" db="EMBL/GenBank/DDBJ databases">
        <title>A chromosome level genome sequence of Diviner's sage (Salvia divinorum).</title>
        <authorList>
            <person name="Ford S.A."/>
            <person name="Ro D.-K."/>
            <person name="Ness R.W."/>
            <person name="Phillips M.A."/>
        </authorList>
    </citation>
    <scope>NUCLEOTIDE SEQUENCE [LARGE SCALE GENOMIC DNA]</scope>
    <source>
        <strain evidence="1">SAF-2024a</strain>
        <tissue evidence="1">Leaf</tissue>
    </source>
</reference>
<gene>
    <name evidence="1" type="ORF">AAHA92_00116</name>
</gene>
<dbReference type="PANTHER" id="PTHR31050">
    <property type="entry name" value="OS08G0413200 PROTEIN"/>
    <property type="match status" value="1"/>
</dbReference>
<protein>
    <submittedName>
        <fullName evidence="1">Uncharacterized protein</fullName>
    </submittedName>
</protein>
<sequence>MYVTRPLSQLLKSPETIEAAADGPNSGFLVIQDEESLRYSCFGLCTNRSLNQLPFPQDKELIARYTTSNGKSTHSSHDPIFLIPALNHPLSSNRYYAIVPHRKRMGEALTCSTEEDKVTCCFCRCVNDVKPRALDPLNEYQQFQIVPCDAACSSKGQFMAKSVASDGFPPYFLRRKGWTIYTKTPHTFTLSEARGLDAGLRASLPELDSSRVVGKWYTPFVFVKDGSLRDQVKQSMYYEVTLEQRWEPIFKIGRDHSNKGINSVVIDATVEKEEVFVGGISKAAWNEGSAVDGVIWFRGGGGGVGLRVELVERMKWEEERGGWMGGEGRQVRIHRVEESGGGGGDWNEFGCYVLVERFNVRRMDGSVVISCDFKHSHQLKTKWE</sequence>
<dbReference type="EMBL" id="JBEAFC010000001">
    <property type="protein sequence ID" value="KAL1568506.1"/>
    <property type="molecule type" value="Genomic_DNA"/>
</dbReference>
<comment type="caution">
    <text evidence="1">The sequence shown here is derived from an EMBL/GenBank/DDBJ whole genome shotgun (WGS) entry which is preliminary data.</text>
</comment>
<accession>A0ABD1IIG0</accession>